<organism evidence="6 7">
    <name type="scientific">Amphibalanus amphitrite</name>
    <name type="common">Striped barnacle</name>
    <name type="synonym">Balanus amphitrite</name>
    <dbReference type="NCBI Taxonomy" id="1232801"/>
    <lineage>
        <taxon>Eukaryota</taxon>
        <taxon>Metazoa</taxon>
        <taxon>Ecdysozoa</taxon>
        <taxon>Arthropoda</taxon>
        <taxon>Crustacea</taxon>
        <taxon>Multicrustacea</taxon>
        <taxon>Cirripedia</taxon>
        <taxon>Thoracica</taxon>
        <taxon>Thoracicalcarea</taxon>
        <taxon>Balanomorpha</taxon>
        <taxon>Balanoidea</taxon>
        <taxon>Balanidae</taxon>
        <taxon>Amphibalaninae</taxon>
        <taxon>Amphibalanus</taxon>
    </lineage>
</organism>
<evidence type="ECO:0000313" key="6">
    <source>
        <dbReference type="EMBL" id="KAF0312800.1"/>
    </source>
</evidence>
<evidence type="ECO:0000259" key="4">
    <source>
        <dbReference type="PROSITE" id="PS50940"/>
    </source>
</evidence>
<dbReference type="PANTHER" id="PTHR35385:SF2">
    <property type="entry name" value="PROTEIN B, PUTATIVE-RELATED"/>
    <property type="match status" value="1"/>
</dbReference>
<dbReference type="Gene3D" id="2.60.40.10">
    <property type="entry name" value="Immunoglobulins"/>
    <property type="match status" value="1"/>
</dbReference>
<feature type="signal peptide" evidence="3">
    <location>
        <begin position="1"/>
        <end position="21"/>
    </location>
</feature>
<dbReference type="InterPro" id="IPR036179">
    <property type="entry name" value="Ig-like_dom_sf"/>
</dbReference>
<feature type="domain" description="SWIM-type" evidence="5">
    <location>
        <begin position="248"/>
        <end position="279"/>
    </location>
</feature>
<dbReference type="Pfam" id="PF01607">
    <property type="entry name" value="CBM_14"/>
    <property type="match status" value="1"/>
</dbReference>
<evidence type="ECO:0000256" key="2">
    <source>
        <dbReference type="SAM" id="MobiDB-lite"/>
    </source>
</evidence>
<dbReference type="PROSITE" id="PS50966">
    <property type="entry name" value="ZF_SWIM"/>
    <property type="match status" value="1"/>
</dbReference>
<dbReference type="PANTHER" id="PTHR35385">
    <property type="entry name" value="PROTEIN B, PUTATIVE-RELATED-RELATED"/>
    <property type="match status" value="1"/>
</dbReference>
<evidence type="ECO:0008006" key="8">
    <source>
        <dbReference type="Google" id="ProtNLM"/>
    </source>
</evidence>
<feature type="chain" id="PRO_5025657620" description="Chitin-binding type-2 domain-containing protein" evidence="3">
    <location>
        <begin position="22"/>
        <end position="500"/>
    </location>
</feature>
<evidence type="ECO:0000256" key="3">
    <source>
        <dbReference type="SAM" id="SignalP"/>
    </source>
</evidence>
<evidence type="ECO:0000259" key="5">
    <source>
        <dbReference type="PROSITE" id="PS50966"/>
    </source>
</evidence>
<feature type="domain" description="Chitin-binding type-2" evidence="4">
    <location>
        <begin position="124"/>
        <end position="180"/>
    </location>
</feature>
<dbReference type="AlphaFoldDB" id="A0A6A4X9C5"/>
<dbReference type="InterPro" id="IPR002557">
    <property type="entry name" value="Chitin-bd_dom"/>
</dbReference>
<dbReference type="EMBL" id="VIIS01000136">
    <property type="protein sequence ID" value="KAF0312800.1"/>
    <property type="molecule type" value="Genomic_DNA"/>
</dbReference>
<protein>
    <recommendedName>
        <fullName evidence="8">Chitin-binding type-2 domain-containing protein</fullName>
    </recommendedName>
</protein>
<proteinExistence type="predicted"/>
<dbReference type="SUPFAM" id="SSF57625">
    <property type="entry name" value="Invertebrate chitin-binding proteins"/>
    <property type="match status" value="1"/>
</dbReference>
<dbReference type="GO" id="GO:0005576">
    <property type="term" value="C:extracellular region"/>
    <property type="evidence" value="ECO:0007669"/>
    <property type="project" value="InterPro"/>
</dbReference>
<dbReference type="SMART" id="SM00494">
    <property type="entry name" value="ChtBD2"/>
    <property type="match status" value="1"/>
</dbReference>
<keyword evidence="1" id="KW-0862">Zinc</keyword>
<dbReference type="InterPro" id="IPR013783">
    <property type="entry name" value="Ig-like_fold"/>
</dbReference>
<dbReference type="Gene3D" id="2.170.140.10">
    <property type="entry name" value="Chitin binding domain"/>
    <property type="match status" value="1"/>
</dbReference>
<evidence type="ECO:0000256" key="1">
    <source>
        <dbReference type="PROSITE-ProRule" id="PRU00325"/>
    </source>
</evidence>
<dbReference type="OrthoDB" id="8112855at2759"/>
<dbReference type="SUPFAM" id="SSF48726">
    <property type="entry name" value="Immunoglobulin"/>
    <property type="match status" value="1"/>
</dbReference>
<accession>A0A6A4X9C5</accession>
<comment type="caution">
    <text evidence="6">The sequence shown here is derived from an EMBL/GenBank/DDBJ whole genome shotgun (WGS) entry which is preliminary data.</text>
</comment>
<dbReference type="InterPro" id="IPR007527">
    <property type="entry name" value="Znf_SWIM"/>
</dbReference>
<keyword evidence="7" id="KW-1185">Reference proteome</keyword>
<reference evidence="6 7" key="1">
    <citation type="submission" date="2019-07" db="EMBL/GenBank/DDBJ databases">
        <title>Draft genome assembly of a fouling barnacle, Amphibalanus amphitrite (Darwin, 1854): The first reference genome for Thecostraca.</title>
        <authorList>
            <person name="Kim W."/>
        </authorList>
    </citation>
    <scope>NUCLEOTIDE SEQUENCE [LARGE SCALE GENOMIC DNA]</scope>
    <source>
        <strain evidence="6">SNU_AA5</strain>
        <tissue evidence="6">Soma without cirri and trophi</tissue>
    </source>
</reference>
<dbReference type="GO" id="GO:0008061">
    <property type="term" value="F:chitin binding"/>
    <property type="evidence" value="ECO:0007669"/>
    <property type="project" value="InterPro"/>
</dbReference>
<dbReference type="PROSITE" id="PS50940">
    <property type="entry name" value="CHIT_BIND_II"/>
    <property type="match status" value="1"/>
</dbReference>
<evidence type="ECO:0000313" key="7">
    <source>
        <dbReference type="Proteomes" id="UP000440578"/>
    </source>
</evidence>
<gene>
    <name evidence="6" type="ORF">FJT64_016556</name>
</gene>
<dbReference type="Proteomes" id="UP000440578">
    <property type="component" value="Unassembled WGS sequence"/>
</dbReference>
<dbReference type="GO" id="GO:0008270">
    <property type="term" value="F:zinc ion binding"/>
    <property type="evidence" value="ECO:0007669"/>
    <property type="project" value="UniProtKB-KW"/>
</dbReference>
<name>A0A6A4X9C5_AMPAM</name>
<keyword evidence="3" id="KW-0732">Signal</keyword>
<dbReference type="InterPro" id="IPR036508">
    <property type="entry name" value="Chitin-bd_dom_sf"/>
</dbReference>
<keyword evidence="1" id="KW-0479">Metal-binding</keyword>
<keyword evidence="1" id="KW-0863">Zinc-finger</keyword>
<feature type="region of interest" description="Disordered" evidence="2">
    <location>
        <begin position="308"/>
        <end position="349"/>
    </location>
</feature>
<sequence length="500" mass="54211">MGKMALYGMLRLLFVIGAARATSFISVPSDVTLSRDETAQLTCELDEPVTCAWRLEGTALNSSGFLNTLPPPLVEASSPLHPTDCSVTLTHPDEDYTGRYQCAPYTSDGAQILSGWAAVESSDVFTCPEESGTYLDEYDCRYFYVCIGGTPVHEMCPDPLVFNPSLLNCDYVEDVPECQTRAFNLLQLFDFVTVQLSKHYARRACDVANGRQRAAPVRGGTSQETGTVTQVTEFTYQVKSLTSVGITYLVDLNVGACTCRMNRRTGGCKHLRAVRQQTGAVPEATATKETRRALMDIAMGTSQQLPGNCFDPLVAEPSTSSPPVPTPASAPGVAQPQPSPSPEEYDDDAMDFEDPAAAAAAVSGAEQRRSDDRTRQTVAFIQEWAAFMCEAVVQDDTWERAAAAFQQRWGQLPTAGRQSALHQFGGAQGCRRNATQIPVQPTSTARRTSTNVRGRARWPAGRPCRSARTGEHGYVAASARRSAAPHSLATCVDQNRPLGR</sequence>